<feature type="region of interest" description="Disordered" evidence="1">
    <location>
        <begin position="470"/>
        <end position="494"/>
    </location>
</feature>
<comment type="caution">
    <text evidence="3">The sequence shown here is derived from an EMBL/GenBank/DDBJ whole genome shotgun (WGS) entry which is preliminary data.</text>
</comment>
<feature type="region of interest" description="Disordered" evidence="1">
    <location>
        <begin position="73"/>
        <end position="107"/>
    </location>
</feature>
<keyword evidence="2" id="KW-0812">Transmembrane</keyword>
<gene>
    <name evidence="3" type="ORF">JOL62DRAFT_560640</name>
</gene>
<evidence type="ECO:0000313" key="3">
    <source>
        <dbReference type="EMBL" id="KAK7605893.1"/>
    </source>
</evidence>
<protein>
    <submittedName>
        <fullName evidence="3">Uncharacterized protein</fullName>
    </submittedName>
</protein>
<sequence length="564" mass="62614">MASAPGFNLYSSSRSNTPQDFDLQLARLHGHGVTKSPGRKRRENDYLRVGEQGRDGISEFNSCTSVVAGQALENSSRSHASPKSGCLPTTRPRPTRTATRIPPGETPLQFLAFPTTRRPARMATCSWTMDSTIGASHLAPASAIRVRVPNHGVPEAVESIKLTKEATKNKGHGSLSQRVRRWSQGQLLSTGIASSSEMPVPFYDCRQSFDHAQALLVLPDDFLTRLLECFQSESASDFTYPACPRFRFDSTISQLANSFTSACLQDHSHASILAIVLGAAATLGYVTMVGFPVIGRSLPRFLGLVRGFMTKTDLSIQYHKTAPCARSRRDCAVGPVSQPHSFSSWASGLDVNFHASKHEGADIISFKIANKKSTKCANCSRRHLIQEKKHSSSTIHTFFTPTRQSEKVDRMQWGATSVTAEILRCSNCQKPAHDHQSYHAFSSCANASPKTQHPGLPARTKIFAPWQHARQFTRPRKKPSTPDSTCSRTRPRRRMMSSIFGSVLTFRSQRTKAASKDHTKFRLKYVAEDFTRQLERNKDTPILSPNQKKRRCTRSTATINFSRS</sequence>
<keyword evidence="2" id="KW-0472">Membrane</keyword>
<accession>A0ABR1MU01</accession>
<feature type="compositionally biased region" description="Polar residues" evidence="1">
    <location>
        <begin position="554"/>
        <end position="564"/>
    </location>
</feature>
<feature type="transmembrane region" description="Helical" evidence="2">
    <location>
        <begin position="272"/>
        <end position="294"/>
    </location>
</feature>
<evidence type="ECO:0000256" key="2">
    <source>
        <dbReference type="SAM" id="Phobius"/>
    </source>
</evidence>
<reference evidence="3 4" key="1">
    <citation type="submission" date="2024-04" db="EMBL/GenBank/DDBJ databases">
        <title>Phyllosticta paracitricarpa is synonymous to the EU quarantine fungus P. citricarpa based on phylogenomic analyses.</title>
        <authorList>
            <consortium name="Lawrence Berkeley National Laboratory"/>
            <person name="Van ingen-buijs V.A."/>
            <person name="Van westerhoven A.C."/>
            <person name="Haridas S."/>
            <person name="Skiadas P."/>
            <person name="Martin F."/>
            <person name="Groenewald J.Z."/>
            <person name="Crous P.W."/>
            <person name="Seidl M.F."/>
        </authorList>
    </citation>
    <scope>NUCLEOTIDE SEQUENCE [LARGE SCALE GENOMIC DNA]</scope>
    <source>
        <strain evidence="3 4">CBS 141358</strain>
    </source>
</reference>
<dbReference type="Proteomes" id="UP001367316">
    <property type="component" value="Unassembled WGS sequence"/>
</dbReference>
<evidence type="ECO:0000313" key="4">
    <source>
        <dbReference type="Proteomes" id="UP001367316"/>
    </source>
</evidence>
<evidence type="ECO:0000256" key="1">
    <source>
        <dbReference type="SAM" id="MobiDB-lite"/>
    </source>
</evidence>
<dbReference type="EMBL" id="JBBPBF010000062">
    <property type="protein sequence ID" value="KAK7605893.1"/>
    <property type="molecule type" value="Genomic_DNA"/>
</dbReference>
<feature type="compositionally biased region" description="Low complexity" evidence="1">
    <location>
        <begin position="88"/>
        <end position="103"/>
    </location>
</feature>
<keyword evidence="2" id="KW-1133">Transmembrane helix</keyword>
<keyword evidence="4" id="KW-1185">Reference proteome</keyword>
<name>A0ABR1MU01_9PEZI</name>
<feature type="region of interest" description="Disordered" evidence="1">
    <location>
        <begin position="537"/>
        <end position="564"/>
    </location>
</feature>
<organism evidence="3 4">
    <name type="scientific">Phyllosticta paracitricarpa</name>
    <dbReference type="NCBI Taxonomy" id="2016321"/>
    <lineage>
        <taxon>Eukaryota</taxon>
        <taxon>Fungi</taxon>
        <taxon>Dikarya</taxon>
        <taxon>Ascomycota</taxon>
        <taxon>Pezizomycotina</taxon>
        <taxon>Dothideomycetes</taxon>
        <taxon>Dothideomycetes incertae sedis</taxon>
        <taxon>Botryosphaeriales</taxon>
        <taxon>Phyllostictaceae</taxon>
        <taxon>Phyllosticta</taxon>
    </lineage>
</organism>
<proteinExistence type="predicted"/>